<dbReference type="Proteomes" id="UP000699462">
    <property type="component" value="Unassembled WGS sequence"/>
</dbReference>
<name>A0A8T0DGY6_9TREM</name>
<gene>
    <name evidence="1" type="ORF">P879_03500</name>
</gene>
<evidence type="ECO:0000313" key="2">
    <source>
        <dbReference type="Proteomes" id="UP000699462"/>
    </source>
</evidence>
<dbReference type="EMBL" id="JTDF01004453">
    <property type="protein sequence ID" value="KAF8566910.1"/>
    <property type="molecule type" value="Genomic_DNA"/>
</dbReference>
<organism evidence="1 2">
    <name type="scientific">Paragonimus westermani</name>
    <dbReference type="NCBI Taxonomy" id="34504"/>
    <lineage>
        <taxon>Eukaryota</taxon>
        <taxon>Metazoa</taxon>
        <taxon>Spiralia</taxon>
        <taxon>Lophotrochozoa</taxon>
        <taxon>Platyhelminthes</taxon>
        <taxon>Trematoda</taxon>
        <taxon>Digenea</taxon>
        <taxon>Plagiorchiida</taxon>
        <taxon>Troglotremata</taxon>
        <taxon>Troglotrematidae</taxon>
        <taxon>Paragonimus</taxon>
    </lineage>
</organism>
<reference evidence="1 2" key="1">
    <citation type="submission" date="2019-07" db="EMBL/GenBank/DDBJ databases">
        <title>Annotation for the trematode Paragonimus westermani.</title>
        <authorList>
            <person name="Choi Y.-J."/>
        </authorList>
    </citation>
    <scope>NUCLEOTIDE SEQUENCE [LARGE SCALE GENOMIC DNA]</scope>
    <source>
        <strain evidence="1">180907_Pwestermani</strain>
    </source>
</reference>
<keyword evidence="2" id="KW-1185">Reference proteome</keyword>
<proteinExistence type="predicted"/>
<evidence type="ECO:0000313" key="1">
    <source>
        <dbReference type="EMBL" id="KAF8566910.1"/>
    </source>
</evidence>
<protein>
    <recommendedName>
        <fullName evidence="3">Reverse transcriptase/retrotransposon-derived protein RNase H-like domain-containing protein</fullName>
    </recommendedName>
</protein>
<sequence length="124" mass="13442">VATSELSPEYQHSVNQNGSLSISDLLLVSPDASDYGVTTHLFPNGSGEKIMHAAGSLIPFEKKYGQTGKETLSRCITYLSQVTLHCQPLKKASELDSKFIDASTFELEVSRIPAYAIYALSSTV</sequence>
<comment type="caution">
    <text evidence="1">The sequence shown here is derived from an EMBL/GenBank/DDBJ whole genome shotgun (WGS) entry which is preliminary data.</text>
</comment>
<accession>A0A8T0DGY6</accession>
<dbReference type="AlphaFoldDB" id="A0A8T0DGY6"/>
<feature type="non-terminal residue" evidence="1">
    <location>
        <position position="1"/>
    </location>
</feature>
<evidence type="ECO:0008006" key="3">
    <source>
        <dbReference type="Google" id="ProtNLM"/>
    </source>
</evidence>